<accession>W4N8J4</accession>
<sequence length="131" mass="15073">MAKPLFEGVDRPVGNLVSEVIEAKRNNETTRFRREYIRRLNEANENRGLSKLDYEAEDAMEEGINELLNLETTYNIPILSISNKADEEQTSKIFIRVNSGGTKLNEGDFIMTLFSVYEPATRQKIEDWVRG</sequence>
<keyword evidence="2" id="KW-1185">Reference proteome</keyword>
<protein>
    <submittedName>
        <fullName evidence="1">Uncharacterized protein</fullName>
    </submittedName>
</protein>
<name>W4N8J4_9BIFI</name>
<reference evidence="1 2" key="1">
    <citation type="journal article" date="2014" name="Genome Announc.">
        <title>The Genome Sequence of Bifidobacterium moukalabense DSM 27321 Highlights the Close Phylogenetic Relatedness with the Bifidobacterium dentium Taxon.</title>
        <authorList>
            <person name="Lugli G.A."/>
            <person name="Duranti S."/>
            <person name="Milani C."/>
            <person name="Turroni F."/>
            <person name="Viappiani A."/>
            <person name="Mangifesta M."/>
            <person name="van Sinderen D."/>
            <person name="Ventura M."/>
        </authorList>
    </citation>
    <scope>NUCLEOTIDE SEQUENCE [LARGE SCALE GENOMIC DNA]</scope>
    <source>
        <strain evidence="1 2">DSM 27321</strain>
    </source>
</reference>
<evidence type="ECO:0000313" key="2">
    <source>
        <dbReference type="Proteomes" id="UP000019155"/>
    </source>
</evidence>
<gene>
    <name evidence="1" type="ORF">BMOU_0910</name>
</gene>
<comment type="caution">
    <text evidence="1">The sequence shown here is derived from an EMBL/GenBank/DDBJ whole genome shotgun (WGS) entry which is preliminary data.</text>
</comment>
<dbReference type="AlphaFoldDB" id="W4N8J4"/>
<dbReference type="Proteomes" id="UP000019155">
    <property type="component" value="Unassembled WGS sequence"/>
</dbReference>
<dbReference type="EMBL" id="AZMV01000004">
    <property type="protein sequence ID" value="ETY71418.1"/>
    <property type="molecule type" value="Genomic_DNA"/>
</dbReference>
<organism evidence="1 2">
    <name type="scientific">Bifidobacterium moukalabense DSM 27321</name>
    <dbReference type="NCBI Taxonomy" id="1435051"/>
    <lineage>
        <taxon>Bacteria</taxon>
        <taxon>Bacillati</taxon>
        <taxon>Actinomycetota</taxon>
        <taxon>Actinomycetes</taxon>
        <taxon>Bifidobacteriales</taxon>
        <taxon>Bifidobacteriaceae</taxon>
        <taxon>Bifidobacterium</taxon>
    </lineage>
</organism>
<evidence type="ECO:0000313" key="1">
    <source>
        <dbReference type="EMBL" id="ETY71418.1"/>
    </source>
</evidence>
<dbReference type="STRING" id="1435051.BMOU_0910"/>
<dbReference type="eggNOG" id="COG1479">
    <property type="taxonomic scope" value="Bacteria"/>
</dbReference>
<dbReference type="PATRIC" id="fig|1435051.3.peg.898"/>
<dbReference type="OrthoDB" id="9787127at2"/>
<proteinExistence type="predicted"/>